<dbReference type="AlphaFoldDB" id="A0AAD4LKZ1"/>
<proteinExistence type="predicted"/>
<protein>
    <submittedName>
        <fullName evidence="1">Uncharacterized protein</fullName>
    </submittedName>
</protein>
<dbReference type="EMBL" id="JAKELL010000009">
    <property type="protein sequence ID" value="KAH8996261.1"/>
    <property type="molecule type" value="Genomic_DNA"/>
</dbReference>
<dbReference type="Proteomes" id="UP001201163">
    <property type="component" value="Unassembled WGS sequence"/>
</dbReference>
<organism evidence="1 2">
    <name type="scientific">Lactarius akahatsu</name>
    <dbReference type="NCBI Taxonomy" id="416441"/>
    <lineage>
        <taxon>Eukaryota</taxon>
        <taxon>Fungi</taxon>
        <taxon>Dikarya</taxon>
        <taxon>Basidiomycota</taxon>
        <taxon>Agaricomycotina</taxon>
        <taxon>Agaricomycetes</taxon>
        <taxon>Russulales</taxon>
        <taxon>Russulaceae</taxon>
        <taxon>Lactarius</taxon>
    </lineage>
</organism>
<sequence length="75" mass="8358">IPRKGTGCSCQIIIKHYLHTPIVLGCYAMEHNHELGSGNMIYTFLSDGAQQQMILLLIQKVDTCSGMTPCYTKLK</sequence>
<gene>
    <name evidence="1" type="ORF">EDB92DRAFT_1793988</name>
</gene>
<keyword evidence="2" id="KW-1185">Reference proteome</keyword>
<accession>A0AAD4LKZ1</accession>
<evidence type="ECO:0000313" key="1">
    <source>
        <dbReference type="EMBL" id="KAH8996261.1"/>
    </source>
</evidence>
<feature type="non-terminal residue" evidence="1">
    <location>
        <position position="1"/>
    </location>
</feature>
<reference evidence="1" key="1">
    <citation type="submission" date="2022-01" db="EMBL/GenBank/DDBJ databases">
        <title>Comparative genomics reveals a dynamic genome evolution in the ectomycorrhizal milk-cap (Lactarius) mushrooms.</title>
        <authorList>
            <consortium name="DOE Joint Genome Institute"/>
            <person name="Lebreton A."/>
            <person name="Tang N."/>
            <person name="Kuo A."/>
            <person name="LaButti K."/>
            <person name="Drula E."/>
            <person name="Barry K."/>
            <person name="Clum A."/>
            <person name="Lipzen A."/>
            <person name="Mousain D."/>
            <person name="Ng V."/>
            <person name="Wang R."/>
            <person name="Wang X."/>
            <person name="Dai Y."/>
            <person name="Henrissat B."/>
            <person name="Grigoriev I.V."/>
            <person name="Guerin-Laguette A."/>
            <person name="Yu F."/>
            <person name="Martin F.M."/>
        </authorList>
    </citation>
    <scope>NUCLEOTIDE SEQUENCE</scope>
    <source>
        <strain evidence="1">QP</strain>
    </source>
</reference>
<name>A0AAD4LKZ1_9AGAM</name>
<comment type="caution">
    <text evidence="1">The sequence shown here is derived from an EMBL/GenBank/DDBJ whole genome shotgun (WGS) entry which is preliminary data.</text>
</comment>
<evidence type="ECO:0000313" key="2">
    <source>
        <dbReference type="Proteomes" id="UP001201163"/>
    </source>
</evidence>